<dbReference type="AlphaFoldDB" id="A0A545VEJ0"/>
<name>A0A545VEJ0_9HYPO</name>
<evidence type="ECO:0008006" key="4">
    <source>
        <dbReference type="Google" id="ProtNLM"/>
    </source>
</evidence>
<evidence type="ECO:0000313" key="3">
    <source>
        <dbReference type="Proteomes" id="UP000315783"/>
    </source>
</evidence>
<dbReference type="Proteomes" id="UP000315783">
    <property type="component" value="Unassembled WGS sequence"/>
</dbReference>
<dbReference type="EMBL" id="SPUK01000001">
    <property type="protein sequence ID" value="TQW00144.1"/>
    <property type="molecule type" value="Genomic_DNA"/>
</dbReference>
<organism evidence="2 3">
    <name type="scientific">Cordyceps javanica</name>
    <dbReference type="NCBI Taxonomy" id="43265"/>
    <lineage>
        <taxon>Eukaryota</taxon>
        <taxon>Fungi</taxon>
        <taxon>Dikarya</taxon>
        <taxon>Ascomycota</taxon>
        <taxon>Pezizomycotina</taxon>
        <taxon>Sordariomycetes</taxon>
        <taxon>Hypocreomycetidae</taxon>
        <taxon>Hypocreales</taxon>
        <taxon>Cordycipitaceae</taxon>
        <taxon>Cordyceps</taxon>
    </lineage>
</organism>
<proteinExistence type="predicted"/>
<feature type="chain" id="PRO_5022088655" description="Secreted protein" evidence="1">
    <location>
        <begin position="17"/>
        <end position="126"/>
    </location>
</feature>
<evidence type="ECO:0000256" key="1">
    <source>
        <dbReference type="SAM" id="SignalP"/>
    </source>
</evidence>
<gene>
    <name evidence="2" type="ORF">IF1G_00075</name>
</gene>
<keyword evidence="3" id="KW-1185">Reference proteome</keyword>
<feature type="signal peptide" evidence="1">
    <location>
        <begin position="1"/>
        <end position="16"/>
    </location>
</feature>
<protein>
    <recommendedName>
        <fullName evidence="4">Secreted protein</fullName>
    </recommendedName>
</protein>
<keyword evidence="1" id="KW-0732">Signal</keyword>
<reference evidence="2 3" key="1">
    <citation type="journal article" date="2019" name="Appl. Microbiol. Biotechnol.">
        <title>Genome sequence of Isaria javanica and comparative genome analysis insights into family S53 peptidase evolution in fungal entomopathogens.</title>
        <authorList>
            <person name="Lin R."/>
            <person name="Zhang X."/>
            <person name="Xin B."/>
            <person name="Zou M."/>
            <person name="Gao Y."/>
            <person name="Qin F."/>
            <person name="Hu Q."/>
            <person name="Xie B."/>
            <person name="Cheng X."/>
        </authorList>
    </citation>
    <scope>NUCLEOTIDE SEQUENCE [LARGE SCALE GENOMIC DNA]</scope>
    <source>
        <strain evidence="2 3">IJ1G</strain>
    </source>
</reference>
<accession>A0A545VEJ0</accession>
<evidence type="ECO:0000313" key="2">
    <source>
        <dbReference type="EMBL" id="TQW00144.1"/>
    </source>
</evidence>
<sequence>MSWFCCICQVVAIVLAQRRGGNVFRCCCHADVTRPTSHDREPFDCVQMRIWQLDTLLFNLWASCLFPLSSLCPFSSLHIIVRIAAFHQTPYKEFHLAPNFPTSVIKIDNVGTNCASIGSKQAKYIY</sequence>
<comment type="caution">
    <text evidence="2">The sequence shown here is derived from an EMBL/GenBank/DDBJ whole genome shotgun (WGS) entry which is preliminary data.</text>
</comment>